<keyword evidence="3" id="KW-1185">Reference proteome</keyword>
<dbReference type="EMBL" id="BNJF01000011">
    <property type="protein sequence ID" value="GHO51369.1"/>
    <property type="molecule type" value="Genomic_DNA"/>
</dbReference>
<gene>
    <name evidence="2" type="ORF">KSX_95320</name>
</gene>
<accession>A0A8J3IHQ7</accession>
<keyword evidence="1" id="KW-1133">Transmembrane helix</keyword>
<keyword evidence="1" id="KW-0472">Membrane</keyword>
<comment type="caution">
    <text evidence="2">The sequence shown here is derived from an EMBL/GenBank/DDBJ whole genome shotgun (WGS) entry which is preliminary data.</text>
</comment>
<dbReference type="Proteomes" id="UP000612362">
    <property type="component" value="Unassembled WGS sequence"/>
</dbReference>
<organism evidence="2 3">
    <name type="scientific">Ktedonospora formicarum</name>
    <dbReference type="NCBI Taxonomy" id="2778364"/>
    <lineage>
        <taxon>Bacteria</taxon>
        <taxon>Bacillati</taxon>
        <taxon>Chloroflexota</taxon>
        <taxon>Ktedonobacteria</taxon>
        <taxon>Ktedonobacterales</taxon>
        <taxon>Ktedonobacteraceae</taxon>
        <taxon>Ktedonospora</taxon>
    </lineage>
</organism>
<sequence length="136" mass="15429">MNIQLSDLWTAAGILLGFQVTSFAARVNREISIGEKERITWLPPADIVNLFSMFVLVIGIYILPVLGFANQKFITYAFGLAVLLFIGYPFALAAHYDMYNRKTKRSFEYFPYQEKVVVITIAILAIAYVVIALIKR</sequence>
<feature type="transmembrane region" description="Helical" evidence="1">
    <location>
        <begin position="73"/>
        <end position="96"/>
    </location>
</feature>
<evidence type="ECO:0000313" key="3">
    <source>
        <dbReference type="Proteomes" id="UP000612362"/>
    </source>
</evidence>
<keyword evidence="1" id="KW-0812">Transmembrane</keyword>
<feature type="transmembrane region" description="Helical" evidence="1">
    <location>
        <begin position="48"/>
        <end position="66"/>
    </location>
</feature>
<dbReference type="AlphaFoldDB" id="A0A8J3IHQ7"/>
<feature type="transmembrane region" description="Helical" evidence="1">
    <location>
        <begin position="116"/>
        <end position="134"/>
    </location>
</feature>
<evidence type="ECO:0000313" key="2">
    <source>
        <dbReference type="EMBL" id="GHO51369.1"/>
    </source>
</evidence>
<reference evidence="2" key="1">
    <citation type="submission" date="2020-10" db="EMBL/GenBank/DDBJ databases">
        <title>Taxonomic study of unclassified bacteria belonging to the class Ktedonobacteria.</title>
        <authorList>
            <person name="Yabe S."/>
            <person name="Wang C.M."/>
            <person name="Zheng Y."/>
            <person name="Sakai Y."/>
            <person name="Cavaletti L."/>
            <person name="Monciardini P."/>
            <person name="Donadio S."/>
        </authorList>
    </citation>
    <scope>NUCLEOTIDE SEQUENCE</scope>
    <source>
        <strain evidence="2">SOSP1-1</strain>
    </source>
</reference>
<name>A0A8J3IHQ7_9CHLR</name>
<evidence type="ECO:0000256" key="1">
    <source>
        <dbReference type="SAM" id="Phobius"/>
    </source>
</evidence>
<dbReference type="RefSeq" id="WP_220200282.1">
    <property type="nucleotide sequence ID" value="NZ_BNJF01000011.1"/>
</dbReference>
<protein>
    <submittedName>
        <fullName evidence="2">Uncharacterized protein</fullName>
    </submittedName>
</protein>
<proteinExistence type="predicted"/>